<dbReference type="GO" id="GO:0033765">
    <property type="term" value="F:steroid dehydrogenase activity, acting on the CH-CH group of donors"/>
    <property type="evidence" value="ECO:0007669"/>
    <property type="project" value="UniProtKB-ARBA"/>
</dbReference>
<dbReference type="PIRSF" id="PIRSF036654">
    <property type="entry name" value="UCP036654"/>
    <property type="match status" value="1"/>
</dbReference>
<dbReference type="Gene3D" id="3.50.50.60">
    <property type="entry name" value="FAD/NAD(P)-binding domain"/>
    <property type="match status" value="1"/>
</dbReference>
<dbReference type="AlphaFoldDB" id="A0A255H8P7"/>
<dbReference type="EMBL" id="NMVQ01000006">
    <property type="protein sequence ID" value="OYO23971.1"/>
    <property type="molecule type" value="Genomic_DNA"/>
</dbReference>
<organism evidence="4 5">
    <name type="scientific">Enemella dayhoffiae</name>
    <dbReference type="NCBI Taxonomy" id="2016507"/>
    <lineage>
        <taxon>Bacteria</taxon>
        <taxon>Bacillati</taxon>
        <taxon>Actinomycetota</taxon>
        <taxon>Actinomycetes</taxon>
        <taxon>Propionibacteriales</taxon>
        <taxon>Propionibacteriaceae</taxon>
        <taxon>Enemella</taxon>
    </lineage>
</organism>
<dbReference type="SUPFAM" id="SSF51905">
    <property type="entry name" value="FAD/NAD(P)-binding domain"/>
    <property type="match status" value="1"/>
</dbReference>
<evidence type="ECO:0000313" key="5">
    <source>
        <dbReference type="Proteomes" id="UP000216311"/>
    </source>
</evidence>
<dbReference type="Pfam" id="PF00890">
    <property type="entry name" value="FAD_binding_2"/>
    <property type="match status" value="1"/>
</dbReference>
<keyword evidence="2" id="KW-0560">Oxidoreductase</keyword>
<reference evidence="4 5" key="1">
    <citation type="submission" date="2017-07" db="EMBL/GenBank/DDBJ databases">
        <title>Draft whole genome sequences of clinical Proprionibacteriaceae strains.</title>
        <authorList>
            <person name="Bernier A.-M."/>
            <person name="Bernard K."/>
            <person name="Domingo M.-C."/>
        </authorList>
    </citation>
    <scope>NUCLEOTIDE SEQUENCE [LARGE SCALE GENOMIC DNA]</scope>
    <source>
        <strain evidence="4 5">NML 130396</strain>
    </source>
</reference>
<feature type="domain" description="FAD-dependent oxidoreductase 2 FAD-binding" evidence="3">
    <location>
        <begin position="4"/>
        <end position="530"/>
    </location>
</feature>
<comment type="caution">
    <text evidence="4">The sequence shown here is derived from an EMBL/GenBank/DDBJ whole genome shotgun (WGS) entry which is preliminary data.</text>
</comment>
<evidence type="ECO:0000256" key="2">
    <source>
        <dbReference type="ARBA" id="ARBA00023002"/>
    </source>
</evidence>
<dbReference type="PANTHER" id="PTHR43260">
    <property type="entry name" value="3-KETOSTEROID-DELTA-1-DEHYDROGENASE"/>
    <property type="match status" value="1"/>
</dbReference>
<sequence>MDADVIVIGAGLSGLVAASTAARRGLRVLVLDAEGEQSLGGQAFWSFGGLFLVNSPEQRRLGVKDSVELALADWLGSAGFDRPCDEWPRRWAEAYVHFAAGEKRAWLRQLGVGLLPLVQWAERGGQPVGGHGNSVPRFHITWGTGPGLVAPFAADVQDSPRIELRYRHYVDSLSSNESGVRVGGHVLAPDAAERGRRTNRDRVAGFQLTAQAVVVASGGIGGNFDLVRQNWPTAWGAAPEHLIAGVPDHVDGRMLQTTAAAGGELINSDRMWHYPEGIQNHSPLWSQHGIRILPGPSSLWLDADGVRLPAPNYPGFDSLGTLRAITSRGHDWSWFVCDLETVAKEFALSGSEQNHDMTDKDVKELLTRVRPGPTEEVQAFLDRGADFLTAGTLTELAEKMNRLTGTDQIDPGGLHRLVLARDDQVRSGLGKDPQVVATRAARSYLVDRLMRIVPPHPLCDRNGRANRSPLVAVRLHVLTRKTLGGLATNLSGQVLRADGTPLPGVYAVGEAAGFGGGGMHGYRALEGTFLGGCLFTGRQVGEALGDALRG</sequence>
<evidence type="ECO:0000259" key="3">
    <source>
        <dbReference type="Pfam" id="PF00890"/>
    </source>
</evidence>
<dbReference type="RefSeq" id="WP_094363153.1">
    <property type="nucleotide sequence ID" value="NZ_NMVQ01000006.1"/>
</dbReference>
<dbReference type="Gene3D" id="3.90.700.10">
    <property type="entry name" value="Succinate dehydrogenase/fumarate reductase flavoprotein, catalytic domain"/>
    <property type="match status" value="1"/>
</dbReference>
<accession>A0A255H8P7</accession>
<protein>
    <submittedName>
        <fullName evidence="4">FAD-binding dehydrogenase</fullName>
    </submittedName>
</protein>
<proteinExistence type="predicted"/>
<evidence type="ECO:0000256" key="1">
    <source>
        <dbReference type="ARBA" id="ARBA00022630"/>
    </source>
</evidence>
<keyword evidence="5" id="KW-1185">Reference proteome</keyword>
<dbReference type="Proteomes" id="UP000216311">
    <property type="component" value="Unassembled WGS sequence"/>
</dbReference>
<keyword evidence="1" id="KW-0285">Flavoprotein</keyword>
<dbReference type="InterPro" id="IPR027477">
    <property type="entry name" value="Succ_DH/fumarate_Rdtase_cat_sf"/>
</dbReference>
<gene>
    <name evidence="4" type="ORF">CGZ93_05565</name>
</gene>
<dbReference type="PANTHER" id="PTHR43260:SF1">
    <property type="entry name" value="KSDD-LIKE STEROID DEHYDROGENASE RV0785"/>
    <property type="match status" value="1"/>
</dbReference>
<evidence type="ECO:0000313" key="4">
    <source>
        <dbReference type="EMBL" id="OYO23971.1"/>
    </source>
</evidence>
<name>A0A255H8P7_9ACTN</name>
<dbReference type="OrthoDB" id="9813348at2"/>
<dbReference type="InterPro" id="IPR003953">
    <property type="entry name" value="FAD-dep_OxRdtase_2_FAD-bd"/>
</dbReference>
<dbReference type="InterPro" id="IPR036188">
    <property type="entry name" value="FAD/NAD-bd_sf"/>
</dbReference>
<dbReference type="NCBIfam" id="NF009472">
    <property type="entry name" value="PRK12834.1"/>
    <property type="match status" value="1"/>
</dbReference>
<dbReference type="InterPro" id="IPR014614">
    <property type="entry name" value="KsdD_DH"/>
</dbReference>